<comment type="caution">
    <text evidence="2">The sequence shown here is derived from an EMBL/GenBank/DDBJ whole genome shotgun (WGS) entry which is preliminary data.</text>
</comment>
<feature type="region of interest" description="Disordered" evidence="1">
    <location>
        <begin position="1"/>
        <end position="29"/>
    </location>
</feature>
<protein>
    <submittedName>
        <fullName evidence="2">Uncharacterized protein</fullName>
    </submittedName>
</protein>
<sequence>MSAAANDERALGQRPKTLQRSHGRSLVAITDHSQKGAGLGRMAANSGHALQSWCYLDLTECGQNWTQQGGGWRHPEWNGGILSVAERGQNWTKQWACLVASRSKTRLQLDEAVGLAASRMDWGQTGGIPHNSAARTGRSSWGGRVNWSTIGTTGPLARIDDGIATGLAIGLVATAWKILQVGGILSRIDTTGPLGHFPPQDGRQLLDKIPNGRTARVEDGRDCDGLYSNGHEAASVVSSSRGQLFWLPPRGPSLIEVCCYLVTVALGGIPQETRPELDEAVGLTGGILLQNAARIGRSSGDWRHPTAAARGQNWRHPVENAARTGRSSGADWRNPA</sequence>
<evidence type="ECO:0000256" key="1">
    <source>
        <dbReference type="SAM" id="MobiDB-lite"/>
    </source>
</evidence>
<dbReference type="Proteomes" id="UP001287286">
    <property type="component" value="Unassembled WGS sequence"/>
</dbReference>
<proteinExistence type="predicted"/>
<feature type="compositionally biased region" description="Basic and acidic residues" evidence="1">
    <location>
        <begin position="1"/>
        <end position="11"/>
    </location>
</feature>
<evidence type="ECO:0000313" key="2">
    <source>
        <dbReference type="EMBL" id="KAK4067496.1"/>
    </source>
</evidence>
<reference evidence="2 3" key="1">
    <citation type="journal article" date="2024" name="Microbiol. Resour. Announc.">
        <title>Genome annotations for the ascomycete fungi Trichoderma harzianum, Trichoderma aggressivum, and Purpureocillium lilacinum.</title>
        <authorList>
            <person name="Beijen E.P.W."/>
            <person name="Ohm R.A."/>
        </authorList>
    </citation>
    <scope>NUCLEOTIDE SEQUENCE [LARGE SCALE GENOMIC DNA]</scope>
    <source>
        <strain evidence="2 3">CBS 150709</strain>
    </source>
</reference>
<accession>A0ABR0BD24</accession>
<name>A0ABR0BD24_PURLI</name>
<gene>
    <name evidence="2" type="ORF">Purlil1_13856</name>
</gene>
<dbReference type="EMBL" id="JAWRVI010000331">
    <property type="protein sequence ID" value="KAK4067496.1"/>
    <property type="molecule type" value="Genomic_DNA"/>
</dbReference>
<keyword evidence="3" id="KW-1185">Reference proteome</keyword>
<organism evidence="2 3">
    <name type="scientific">Purpureocillium lilacinum</name>
    <name type="common">Paecilomyces lilacinus</name>
    <dbReference type="NCBI Taxonomy" id="33203"/>
    <lineage>
        <taxon>Eukaryota</taxon>
        <taxon>Fungi</taxon>
        <taxon>Dikarya</taxon>
        <taxon>Ascomycota</taxon>
        <taxon>Pezizomycotina</taxon>
        <taxon>Sordariomycetes</taxon>
        <taxon>Hypocreomycetidae</taxon>
        <taxon>Hypocreales</taxon>
        <taxon>Ophiocordycipitaceae</taxon>
        <taxon>Purpureocillium</taxon>
    </lineage>
</organism>
<evidence type="ECO:0000313" key="3">
    <source>
        <dbReference type="Proteomes" id="UP001287286"/>
    </source>
</evidence>
<feature type="region of interest" description="Disordered" evidence="1">
    <location>
        <begin position="299"/>
        <end position="336"/>
    </location>
</feature>